<evidence type="ECO:0000313" key="3">
    <source>
        <dbReference type="Proteomes" id="UP000005714"/>
    </source>
</evidence>
<organism evidence="2 3">
    <name type="scientific">Brevibacterium mcbrellneri ATCC 49030</name>
    <dbReference type="NCBI Taxonomy" id="585530"/>
    <lineage>
        <taxon>Bacteria</taxon>
        <taxon>Bacillati</taxon>
        <taxon>Actinomycetota</taxon>
        <taxon>Actinomycetes</taxon>
        <taxon>Micrococcales</taxon>
        <taxon>Brevibacteriaceae</taxon>
        <taxon>Brevibacterium</taxon>
    </lineage>
</organism>
<dbReference type="STRING" id="585530.HMPREF0183_0001"/>
<reference evidence="2 3" key="1">
    <citation type="submission" date="2010-04" db="EMBL/GenBank/DDBJ databases">
        <authorList>
            <person name="Qin X."/>
            <person name="Bachman B."/>
            <person name="Battles P."/>
            <person name="Bell A."/>
            <person name="Bess C."/>
            <person name="Bickham C."/>
            <person name="Chaboub L."/>
            <person name="Chen D."/>
            <person name="Coyle M."/>
            <person name="Deiros D.R."/>
            <person name="Dinh H."/>
            <person name="Forbes L."/>
            <person name="Fowler G."/>
            <person name="Francisco L."/>
            <person name="Fu Q."/>
            <person name="Gubbala S."/>
            <person name="Hale W."/>
            <person name="Han Y."/>
            <person name="Hemphill L."/>
            <person name="Highlander S.K."/>
            <person name="Hirani K."/>
            <person name="Hogues M."/>
            <person name="Jackson L."/>
            <person name="Jakkamsetti A."/>
            <person name="Javaid M."/>
            <person name="Jiang H."/>
            <person name="Korchina V."/>
            <person name="Kovar C."/>
            <person name="Lara F."/>
            <person name="Lee S."/>
            <person name="Mata R."/>
            <person name="Mathew T."/>
            <person name="Moen C."/>
            <person name="Morales K."/>
            <person name="Munidasa M."/>
            <person name="Nazareth L."/>
            <person name="Ngo R."/>
            <person name="Nguyen L."/>
            <person name="Okwuonu G."/>
            <person name="Ongeri F."/>
            <person name="Patil S."/>
            <person name="Petrosino J."/>
            <person name="Pham C."/>
            <person name="Pham P."/>
            <person name="Pu L.-L."/>
            <person name="Puazo M."/>
            <person name="Raj R."/>
            <person name="Reid J."/>
            <person name="Rouhana J."/>
            <person name="Saada N."/>
            <person name="Shang Y."/>
            <person name="Simmons D."/>
            <person name="Thornton R."/>
            <person name="Warren J."/>
            <person name="Weissenberger G."/>
            <person name="Zhang J."/>
            <person name="Zhang L."/>
            <person name="Zhou C."/>
            <person name="Zhu D."/>
            <person name="Muzny D."/>
            <person name="Worley K."/>
            <person name="Gibbs R."/>
        </authorList>
    </citation>
    <scope>NUCLEOTIDE SEQUENCE [LARGE SCALE GENOMIC DNA]</scope>
    <source>
        <strain evidence="2 3">ATCC 49030</strain>
    </source>
</reference>
<comment type="caution">
    <text evidence="2">The sequence shown here is derived from an EMBL/GenBank/DDBJ whole genome shotgun (WGS) entry which is preliminary data.</text>
</comment>
<proteinExistence type="predicted"/>
<protein>
    <recommendedName>
        <fullName evidence="1">Bro-N domain-containing protein</fullName>
    </recommendedName>
</protein>
<gene>
    <name evidence="2" type="ORF">HMPREF0183_0001</name>
</gene>
<accession>D4YJ91</accession>
<dbReference type="AlphaFoldDB" id="D4YJ91"/>
<dbReference type="Proteomes" id="UP000005714">
    <property type="component" value="Unassembled WGS sequence"/>
</dbReference>
<name>D4YJ91_9MICO</name>
<dbReference type="EMBL" id="ADNU01000001">
    <property type="protein sequence ID" value="EFG48702.1"/>
    <property type="molecule type" value="Genomic_DNA"/>
</dbReference>
<sequence length="74" mass="8022">MTALQAFTNHEFGTIRTITSGGQVLFCGRDVANALGYQDPANAVKLHCKGVANYHPPCNAWWRPAGQVQSSLMC</sequence>
<dbReference type="eggNOG" id="COG3617">
    <property type="taxonomic scope" value="Bacteria"/>
</dbReference>
<feature type="domain" description="Bro-N" evidence="1">
    <location>
        <begin position="14"/>
        <end position="49"/>
    </location>
</feature>
<evidence type="ECO:0000259" key="1">
    <source>
        <dbReference type="Pfam" id="PF02498"/>
    </source>
</evidence>
<dbReference type="Pfam" id="PF02498">
    <property type="entry name" value="Bro-N"/>
    <property type="match status" value="1"/>
</dbReference>
<evidence type="ECO:0000313" key="2">
    <source>
        <dbReference type="EMBL" id="EFG48702.1"/>
    </source>
</evidence>
<keyword evidence="3" id="KW-1185">Reference proteome</keyword>
<dbReference type="InterPro" id="IPR003497">
    <property type="entry name" value="BRO_N_domain"/>
</dbReference>